<dbReference type="GO" id="GO:0033627">
    <property type="term" value="P:cell adhesion mediated by integrin"/>
    <property type="evidence" value="ECO:0007669"/>
    <property type="project" value="TreeGrafter"/>
</dbReference>
<dbReference type="PRINTS" id="PR01185">
    <property type="entry name" value="INTEGRINA"/>
</dbReference>
<organism evidence="12 13">
    <name type="scientific">Sphenodon punctatus</name>
    <name type="common">Tuatara</name>
    <name type="synonym">Hatteria punctata</name>
    <dbReference type="NCBI Taxonomy" id="8508"/>
    <lineage>
        <taxon>Eukaryota</taxon>
        <taxon>Metazoa</taxon>
        <taxon>Chordata</taxon>
        <taxon>Craniata</taxon>
        <taxon>Vertebrata</taxon>
        <taxon>Euteleostomi</taxon>
        <taxon>Lepidosauria</taxon>
        <taxon>Sphenodontia</taxon>
        <taxon>Sphenodontidae</taxon>
        <taxon>Sphenodon</taxon>
    </lineage>
</organism>
<dbReference type="GO" id="GO:0098609">
    <property type="term" value="P:cell-cell adhesion"/>
    <property type="evidence" value="ECO:0007669"/>
    <property type="project" value="TreeGrafter"/>
</dbReference>
<feature type="domain" description="Integrin alpha-X-like third Ig-like" evidence="11">
    <location>
        <begin position="256"/>
        <end position="359"/>
    </location>
</feature>
<feature type="region of interest" description="Disordered" evidence="8">
    <location>
        <begin position="402"/>
        <end position="421"/>
    </location>
</feature>
<feature type="compositionally biased region" description="Polar residues" evidence="8">
    <location>
        <begin position="412"/>
        <end position="421"/>
    </location>
</feature>
<dbReference type="PROSITE" id="PS00242">
    <property type="entry name" value="INTEGRIN_ALPHA"/>
    <property type="match status" value="1"/>
</dbReference>
<proteinExistence type="inferred from homology"/>
<evidence type="ECO:0000256" key="7">
    <source>
        <dbReference type="ARBA" id="ARBA00023180"/>
    </source>
</evidence>
<keyword evidence="9" id="KW-1133">Transmembrane helix</keyword>
<evidence type="ECO:0000256" key="4">
    <source>
        <dbReference type="ARBA" id="ARBA00023037"/>
    </source>
</evidence>
<dbReference type="InterPro" id="IPR000413">
    <property type="entry name" value="Integrin_alpha"/>
</dbReference>
<keyword evidence="7" id="KW-0325">Glycoprotein</keyword>
<comment type="subcellular location">
    <subcellularLocation>
        <location evidence="1">Membrane</location>
        <topology evidence="1">Single-pass type I membrane protein</topology>
    </subcellularLocation>
</comment>
<feature type="domain" description="Integrin alpha second immunoglobulin-like" evidence="10">
    <location>
        <begin position="68"/>
        <end position="201"/>
    </location>
</feature>
<dbReference type="InterPro" id="IPR032695">
    <property type="entry name" value="Integrin_dom_sf"/>
</dbReference>
<dbReference type="GO" id="GO:0009897">
    <property type="term" value="C:external side of plasma membrane"/>
    <property type="evidence" value="ECO:0007669"/>
    <property type="project" value="TreeGrafter"/>
</dbReference>
<dbReference type="GO" id="GO:0007160">
    <property type="term" value="P:cell-matrix adhesion"/>
    <property type="evidence" value="ECO:0007669"/>
    <property type="project" value="TreeGrafter"/>
</dbReference>
<evidence type="ECO:0000313" key="12">
    <source>
        <dbReference type="Ensembl" id="ENSSPUP00000011018.1"/>
    </source>
</evidence>
<evidence type="ECO:0000259" key="10">
    <source>
        <dbReference type="Pfam" id="PF20805"/>
    </source>
</evidence>
<keyword evidence="3" id="KW-0130">Cell adhesion</keyword>
<evidence type="ECO:0000256" key="6">
    <source>
        <dbReference type="ARBA" id="ARBA00023170"/>
    </source>
</evidence>
<dbReference type="InterPro" id="IPR018184">
    <property type="entry name" value="Integrin_alpha_C_CS"/>
</dbReference>
<keyword evidence="6" id="KW-0675">Receptor</keyword>
<evidence type="ECO:0000256" key="1">
    <source>
        <dbReference type="ARBA" id="ARBA00004479"/>
    </source>
</evidence>
<dbReference type="PANTHER" id="PTHR23220">
    <property type="entry name" value="INTEGRIN ALPHA"/>
    <property type="match status" value="1"/>
</dbReference>
<evidence type="ECO:0000256" key="5">
    <source>
        <dbReference type="ARBA" id="ARBA00023136"/>
    </source>
</evidence>
<evidence type="ECO:0008006" key="14">
    <source>
        <dbReference type="Google" id="ProtNLM"/>
    </source>
</evidence>
<protein>
    <recommendedName>
        <fullName evidence="14">Integrin alpha-M-like</fullName>
    </recommendedName>
</protein>
<dbReference type="InterPro" id="IPR048285">
    <property type="entry name" value="Integrin_alpha_Ig-like_2"/>
</dbReference>
<evidence type="ECO:0000256" key="9">
    <source>
        <dbReference type="SAM" id="Phobius"/>
    </source>
</evidence>
<comment type="similarity">
    <text evidence="2">Belongs to the integrin alpha chain family.</text>
</comment>
<dbReference type="Pfam" id="PF00357">
    <property type="entry name" value="Integrin_alpha"/>
    <property type="match status" value="1"/>
</dbReference>
<dbReference type="Pfam" id="PF20805">
    <property type="entry name" value="Integrin_A_Ig_2"/>
    <property type="match status" value="1"/>
</dbReference>
<dbReference type="Gene3D" id="1.20.5.930">
    <property type="entry name" value="Bicelle-embedded integrin alpha(iib) transmembrane segment"/>
    <property type="match status" value="1"/>
</dbReference>
<dbReference type="SUPFAM" id="SSF69179">
    <property type="entry name" value="Integrin domains"/>
    <property type="match status" value="3"/>
</dbReference>
<evidence type="ECO:0000259" key="11">
    <source>
        <dbReference type="Pfam" id="PF21520"/>
    </source>
</evidence>
<evidence type="ECO:0000313" key="13">
    <source>
        <dbReference type="Proteomes" id="UP000694392"/>
    </source>
</evidence>
<dbReference type="Gene3D" id="2.60.40.1530">
    <property type="entry name" value="ntegrin, alpha v. Chain A, domain 4"/>
    <property type="match status" value="2"/>
</dbReference>
<reference evidence="12" key="2">
    <citation type="submission" date="2025-09" db="UniProtKB">
        <authorList>
            <consortium name="Ensembl"/>
        </authorList>
    </citation>
    <scope>IDENTIFICATION</scope>
</reference>
<dbReference type="PANTHER" id="PTHR23220:SF118">
    <property type="entry name" value="INTEGRIN ALPHA-X"/>
    <property type="match status" value="1"/>
</dbReference>
<accession>A0A8D0L5W4</accession>
<dbReference type="Pfam" id="PF21520">
    <property type="entry name" value="ITGAX-like_Ig_3"/>
    <property type="match status" value="1"/>
</dbReference>
<dbReference type="InterPro" id="IPR048633">
    <property type="entry name" value="ITGAX-like_Ig_3"/>
</dbReference>
<keyword evidence="5 9" id="KW-0472">Membrane</keyword>
<dbReference type="Ensembl" id="ENSSPUT00000011747.1">
    <property type="protein sequence ID" value="ENSSPUP00000011018.1"/>
    <property type="gene ID" value="ENSSPUG00000007830.1"/>
</dbReference>
<evidence type="ECO:0000256" key="2">
    <source>
        <dbReference type="ARBA" id="ARBA00008054"/>
    </source>
</evidence>
<keyword evidence="13" id="KW-1185">Reference proteome</keyword>
<dbReference type="FunFam" id="1.20.5.930:FF:000004">
    <property type="entry name" value="Integrin subunit alpha M"/>
    <property type="match status" value="1"/>
</dbReference>
<feature type="transmembrane region" description="Helical" evidence="9">
    <location>
        <begin position="363"/>
        <end position="386"/>
    </location>
</feature>
<name>A0A8D0L5W4_SPHPU</name>
<dbReference type="Gene3D" id="2.60.40.1510">
    <property type="entry name" value="ntegrin, alpha v. Chain A, domain 3"/>
    <property type="match status" value="1"/>
</dbReference>
<dbReference type="GO" id="GO:0005178">
    <property type="term" value="F:integrin binding"/>
    <property type="evidence" value="ECO:0007669"/>
    <property type="project" value="TreeGrafter"/>
</dbReference>
<dbReference type="AlphaFoldDB" id="A0A8D0L5W4"/>
<dbReference type="Proteomes" id="UP000694392">
    <property type="component" value="Unplaced"/>
</dbReference>
<dbReference type="GO" id="GO:0008305">
    <property type="term" value="C:integrin complex"/>
    <property type="evidence" value="ECO:0007669"/>
    <property type="project" value="InterPro"/>
</dbReference>
<keyword evidence="9" id="KW-0812">Transmembrane</keyword>
<dbReference type="GO" id="GO:0007229">
    <property type="term" value="P:integrin-mediated signaling pathway"/>
    <property type="evidence" value="ECO:0007669"/>
    <property type="project" value="UniProtKB-KW"/>
</dbReference>
<evidence type="ECO:0000256" key="8">
    <source>
        <dbReference type="SAM" id="MobiDB-lite"/>
    </source>
</evidence>
<sequence>MRRHSCFKTVCLSPTPQSCTEDTLNPLVLRVNYTLTGLPIANTRNLRPILSQDSPQNTSYELHFEKNCGTDSVCEDKLQMSFNFSGLATLVVGLTPELNITVHIQNSGEDSYSTVIHFRSPQALSYRKVALLQSNRKALAIKCSSATSSRDEAERNSSCAVNHPIFWGGAEAVFVATFDVAPDADLGDRLQVTGNAHSENGLPMTPAMSHHAELPIKYAIYVIVTSTESSTKYVNFSAGQEGASQSVVHRYETPQLVQCTKEELSPHNKDFVKQMKERPLLDCSVAVCQKVSCSISSLRRQQPLEFTIKGNVSFAWLSQTQQQKVTLLSTAKIEYNQAKYTQKEGFTEQQVQTVVERIEVYNYLPMIIGASVGGLILLALITAALYKLGFFKRQYKQMMEKPVDEDTGGDGASQTCNTPNQ</sequence>
<keyword evidence="4" id="KW-0401">Integrin</keyword>
<evidence type="ECO:0000256" key="3">
    <source>
        <dbReference type="ARBA" id="ARBA00022889"/>
    </source>
</evidence>
<dbReference type="Gene3D" id="2.60.40.1460">
    <property type="entry name" value="Integrin domains. Chain A, domain 2"/>
    <property type="match status" value="1"/>
</dbReference>
<dbReference type="GeneTree" id="ENSGT00940000154838"/>
<reference evidence="12" key="1">
    <citation type="submission" date="2025-08" db="UniProtKB">
        <authorList>
            <consortium name="Ensembl"/>
        </authorList>
    </citation>
    <scope>IDENTIFICATION</scope>
</reference>